<proteinExistence type="predicted"/>
<sequence length="368" mass="41711">MCALFIGRKVKPTRENMMSLCPVLISKQCVQRLIEFLVQHNSWYSSAGISMSVTNLDALYPENEAVPAGVQICHMDNVQGADAATASYDNLREFHNTLTDVITPGHNLVMDAVGYTLGDNTPQNHKLMKAQVLACVLDGGKFVEMQVSSEFLNDSNPGFLMYLFPHLNPWGIAGFNESNCCPDQKILFEQQLRNLLQQHDSPFQKDPRFVYICWNILQKREVNKSTLFTVSACERDTIVEEVHEIAPDLTAMIAQWEHSPGAKPSTRQEKRTMKVLNHFKYVARELKGSFGYKFYCTHTAKPTHSWQHHRSNNCDGKRGTGEPPKHQTMLQPHGPCTNNLVVSRKWEHSDRHLYGTKTPSNANEPNLI</sequence>
<dbReference type="STRING" id="936435.F8PFG4"/>
<reference evidence="3" key="1">
    <citation type="journal article" date="2011" name="Science">
        <title>The plant cell wall-decomposing machinery underlies the functional diversity of forest fungi.</title>
        <authorList>
            <person name="Eastwood D.C."/>
            <person name="Floudas D."/>
            <person name="Binder M."/>
            <person name="Majcherczyk A."/>
            <person name="Schneider P."/>
            <person name="Aerts A."/>
            <person name="Asiegbu F.O."/>
            <person name="Baker S.E."/>
            <person name="Barry K."/>
            <person name="Bendiksby M."/>
            <person name="Blumentritt M."/>
            <person name="Coutinho P.M."/>
            <person name="Cullen D."/>
            <person name="de Vries R.P."/>
            <person name="Gathman A."/>
            <person name="Goodell B."/>
            <person name="Henrissat B."/>
            <person name="Ihrmark K."/>
            <person name="Kauserud H."/>
            <person name="Kohler A."/>
            <person name="LaButti K."/>
            <person name="Lapidus A."/>
            <person name="Lavin J.L."/>
            <person name="Lee Y.-H."/>
            <person name="Lindquist E."/>
            <person name="Lilly W."/>
            <person name="Lucas S."/>
            <person name="Morin E."/>
            <person name="Murat C."/>
            <person name="Oguiza J.A."/>
            <person name="Park J."/>
            <person name="Pisabarro A.G."/>
            <person name="Riley R."/>
            <person name="Rosling A."/>
            <person name="Salamov A."/>
            <person name="Schmidt O."/>
            <person name="Schmutz J."/>
            <person name="Skrede I."/>
            <person name="Stenlid J."/>
            <person name="Wiebenga A."/>
            <person name="Xie X."/>
            <person name="Kuees U."/>
            <person name="Hibbett D.S."/>
            <person name="Hoffmeister D."/>
            <person name="Hoegberg N."/>
            <person name="Martin F."/>
            <person name="Grigoriev I.V."/>
            <person name="Watkinson S.C."/>
        </authorList>
    </citation>
    <scope>NUCLEOTIDE SEQUENCE [LARGE SCALE GENOMIC DNA]</scope>
    <source>
        <strain evidence="3">strain S7.3</strain>
    </source>
</reference>
<feature type="compositionally biased region" description="Basic and acidic residues" evidence="1">
    <location>
        <begin position="315"/>
        <end position="325"/>
    </location>
</feature>
<evidence type="ECO:0000313" key="2">
    <source>
        <dbReference type="EMBL" id="EGO04733.1"/>
    </source>
</evidence>
<dbReference type="OMA" id="YICWNIL"/>
<dbReference type="AlphaFoldDB" id="F8PFG4"/>
<name>F8PFG4_SERL3</name>
<dbReference type="EMBL" id="GL945474">
    <property type="protein sequence ID" value="EGO04733.1"/>
    <property type="molecule type" value="Genomic_DNA"/>
</dbReference>
<organism evidence="3">
    <name type="scientific">Serpula lacrymans var. lacrymans (strain S7.3)</name>
    <name type="common">Dry rot fungus</name>
    <dbReference type="NCBI Taxonomy" id="936435"/>
    <lineage>
        <taxon>Eukaryota</taxon>
        <taxon>Fungi</taxon>
        <taxon>Dikarya</taxon>
        <taxon>Basidiomycota</taxon>
        <taxon>Agaricomycotina</taxon>
        <taxon>Agaricomycetes</taxon>
        <taxon>Agaricomycetidae</taxon>
        <taxon>Boletales</taxon>
        <taxon>Coniophorineae</taxon>
        <taxon>Serpulaceae</taxon>
        <taxon>Serpula</taxon>
    </lineage>
</organism>
<evidence type="ECO:0000256" key="1">
    <source>
        <dbReference type="SAM" id="MobiDB-lite"/>
    </source>
</evidence>
<evidence type="ECO:0000313" key="3">
    <source>
        <dbReference type="Proteomes" id="UP000008063"/>
    </source>
</evidence>
<feature type="region of interest" description="Disordered" evidence="1">
    <location>
        <begin position="306"/>
        <end position="336"/>
    </location>
</feature>
<accession>F8PFG4</accession>
<gene>
    <name evidence="2" type="ORF">SERLA73DRAFT_44764</name>
</gene>
<keyword evidence="3" id="KW-1185">Reference proteome</keyword>
<protein>
    <submittedName>
        <fullName evidence="2">Uncharacterized protein</fullName>
    </submittedName>
</protein>
<dbReference type="InParanoid" id="F8PFG4"/>
<dbReference type="HOGENOM" id="CLU_030626_1_0_1"/>
<dbReference type="Proteomes" id="UP000008063">
    <property type="component" value="Unassembled WGS sequence"/>
</dbReference>
<dbReference type="OrthoDB" id="432234at2759"/>